<dbReference type="InterPro" id="IPR007345">
    <property type="entry name" value="Polysacch_pyruvyl_Trfase"/>
</dbReference>
<evidence type="ECO:0000313" key="3">
    <source>
        <dbReference type="Proteomes" id="UP000298517"/>
    </source>
</evidence>
<dbReference type="Proteomes" id="UP000298517">
    <property type="component" value="Unassembled WGS sequence"/>
</dbReference>
<name>A0A4Y8ATN9_9FLAO</name>
<dbReference type="OrthoDB" id="9799278at2"/>
<keyword evidence="3" id="KW-1185">Reference proteome</keyword>
<reference evidence="2 3" key="1">
    <citation type="journal article" date="2011" name="J. Microbiol.">
        <title>Gramella jeungdoensis sp. nov., isolated from a solar saltern in Korea.</title>
        <authorList>
            <person name="Joung Y."/>
            <person name="Kim H."/>
            <person name="Jang T."/>
            <person name="Ahn T.S."/>
            <person name="Joh K."/>
        </authorList>
    </citation>
    <scope>NUCLEOTIDE SEQUENCE [LARGE SCALE GENOMIC DNA]</scope>
    <source>
        <strain evidence="2 3">KCTC 23123</strain>
    </source>
</reference>
<keyword evidence="2" id="KW-0808">Transferase</keyword>
<dbReference type="EMBL" id="SNQI01000002">
    <property type="protein sequence ID" value="TEW75237.1"/>
    <property type="molecule type" value="Genomic_DNA"/>
</dbReference>
<accession>A0A4Y8ATN9</accession>
<organism evidence="2 3">
    <name type="scientific">Gramella jeungdoensis</name>
    <dbReference type="NCBI Taxonomy" id="708091"/>
    <lineage>
        <taxon>Bacteria</taxon>
        <taxon>Pseudomonadati</taxon>
        <taxon>Bacteroidota</taxon>
        <taxon>Flavobacteriia</taxon>
        <taxon>Flavobacteriales</taxon>
        <taxon>Flavobacteriaceae</taxon>
        <taxon>Christiangramia</taxon>
    </lineage>
</organism>
<comment type="caution">
    <text evidence="2">The sequence shown here is derived from an EMBL/GenBank/DDBJ whole genome shotgun (WGS) entry which is preliminary data.</text>
</comment>
<gene>
    <name evidence="2" type="ORF">E2488_06890</name>
</gene>
<evidence type="ECO:0000259" key="1">
    <source>
        <dbReference type="Pfam" id="PF04230"/>
    </source>
</evidence>
<evidence type="ECO:0000313" key="2">
    <source>
        <dbReference type="EMBL" id="TEW75237.1"/>
    </source>
</evidence>
<dbReference type="GO" id="GO:0016740">
    <property type="term" value="F:transferase activity"/>
    <property type="evidence" value="ECO:0007669"/>
    <property type="project" value="UniProtKB-KW"/>
</dbReference>
<proteinExistence type="predicted"/>
<protein>
    <submittedName>
        <fullName evidence="2">Polysaccharide pyruvyl transferase family protein</fullName>
    </submittedName>
</protein>
<dbReference type="RefSeq" id="WP_134247606.1">
    <property type="nucleotide sequence ID" value="NZ_SNQI01000002.1"/>
</dbReference>
<sequence>MKKVGIITLFGYNNYGNRLQMYATQKVYKDLGFESEIIKYKQEITYKDPFIIRLKILVRYILFLRTNVVITFLKKLRIKNFKKHAKKYYSESKKYVDPLNIDATFHKSYAFLSVGSDQIWGWFNYNIADLIFLQFTPKEKRITFSPSFGSAIIAEKYSKIYAQGLEGFNNISVRESSGTTIIKEFTNKEATVLCDPTMCVSKADWLTFATSHKKKPTKKYILTYFLGEKSPKVVSLIAELSKEYEIIALNSFNAPKYYAITPSEWVDYINDASLFLTDSFHGVVFSTVLQTPFVVYSRVGGESMQTRISHILEKFNMENRFEISENTASLFIIDFLKTEEIIAIEKLKVYAFLEESIR</sequence>
<dbReference type="AlphaFoldDB" id="A0A4Y8ATN9"/>
<feature type="domain" description="Polysaccharide pyruvyl transferase" evidence="1">
    <location>
        <begin position="14"/>
        <end position="297"/>
    </location>
</feature>
<dbReference type="Pfam" id="PF04230">
    <property type="entry name" value="PS_pyruv_trans"/>
    <property type="match status" value="1"/>
</dbReference>